<comment type="subcellular location">
    <subcellularLocation>
        <location evidence="1">Cell inner membrane</location>
        <topology evidence="1">Single-pass membrane protein</topology>
    </subcellularLocation>
</comment>
<evidence type="ECO:0000256" key="6">
    <source>
        <dbReference type="ARBA" id="ARBA00022692"/>
    </source>
</evidence>
<keyword evidence="7 12" id="KW-1133">Transmembrane helix</keyword>
<evidence type="ECO:0000256" key="10">
    <source>
        <dbReference type="ARBA" id="ARBA00030775"/>
    </source>
</evidence>
<dbReference type="Pfam" id="PF12019">
    <property type="entry name" value="GspH"/>
    <property type="match status" value="1"/>
</dbReference>
<dbReference type="InterPro" id="IPR045584">
    <property type="entry name" value="Pilin-like"/>
</dbReference>
<dbReference type="InterPro" id="IPR012902">
    <property type="entry name" value="N_methyl_site"/>
</dbReference>
<organism evidence="14 15">
    <name type="scientific">Stutzerimonas nitrititolerans</name>
    <dbReference type="NCBI Taxonomy" id="2482751"/>
    <lineage>
        <taxon>Bacteria</taxon>
        <taxon>Pseudomonadati</taxon>
        <taxon>Pseudomonadota</taxon>
        <taxon>Gammaproteobacteria</taxon>
        <taxon>Pseudomonadales</taxon>
        <taxon>Pseudomonadaceae</taxon>
        <taxon>Stutzerimonas</taxon>
    </lineage>
</organism>
<evidence type="ECO:0000256" key="12">
    <source>
        <dbReference type="SAM" id="Phobius"/>
    </source>
</evidence>
<evidence type="ECO:0000256" key="8">
    <source>
        <dbReference type="ARBA" id="ARBA00023136"/>
    </source>
</evidence>
<evidence type="ECO:0000256" key="5">
    <source>
        <dbReference type="ARBA" id="ARBA00022519"/>
    </source>
</evidence>
<dbReference type="RefSeq" id="WP_253162951.1">
    <property type="nucleotide sequence ID" value="NZ_JAMYBS010000009.1"/>
</dbReference>
<gene>
    <name evidence="14" type="primary">gspH</name>
    <name evidence="14" type="ORF">NJF43_10605</name>
</gene>
<keyword evidence="6 12" id="KW-0812">Transmembrane</keyword>
<evidence type="ECO:0000256" key="4">
    <source>
        <dbReference type="ARBA" id="ARBA00022481"/>
    </source>
</evidence>
<dbReference type="NCBIfam" id="TIGR02532">
    <property type="entry name" value="IV_pilin_GFxxxE"/>
    <property type="match status" value="1"/>
</dbReference>
<feature type="region of interest" description="Disordered" evidence="11">
    <location>
        <begin position="119"/>
        <end position="143"/>
    </location>
</feature>
<evidence type="ECO:0000256" key="7">
    <source>
        <dbReference type="ARBA" id="ARBA00022989"/>
    </source>
</evidence>
<evidence type="ECO:0000259" key="13">
    <source>
        <dbReference type="Pfam" id="PF12019"/>
    </source>
</evidence>
<comment type="caution">
    <text evidence="14">The sequence shown here is derived from an EMBL/GenBank/DDBJ whole genome shotgun (WGS) entry which is preliminary data.</text>
</comment>
<evidence type="ECO:0000256" key="9">
    <source>
        <dbReference type="ARBA" id="ARBA00025772"/>
    </source>
</evidence>
<keyword evidence="3" id="KW-1003">Cell membrane</keyword>
<evidence type="ECO:0000313" key="15">
    <source>
        <dbReference type="Proteomes" id="UP001165292"/>
    </source>
</evidence>
<dbReference type="InterPro" id="IPR049875">
    <property type="entry name" value="TypeII_GspH"/>
</dbReference>
<reference evidence="14" key="1">
    <citation type="submission" date="2022-06" db="EMBL/GenBank/DDBJ databases">
        <title>Detection of beta-lactamases in bacteria of animal origin.</title>
        <authorList>
            <person name="Mlynarcik P."/>
            <person name="Zdarska V."/>
            <person name="Chudobova H."/>
            <person name="Prochazkova P."/>
            <person name="Hricova K."/>
            <person name="Mezerova K."/>
            <person name="Bardon J."/>
            <person name="Dolejska M."/>
            <person name="Sukkar I."/>
            <person name="Kolar M."/>
        </authorList>
    </citation>
    <scope>NUCLEOTIDE SEQUENCE</scope>
    <source>
        <strain evidence="14">S 300-3</strain>
    </source>
</reference>
<comment type="similarity">
    <text evidence="9">Belongs to the GSP H family.</text>
</comment>
<evidence type="ECO:0000313" key="14">
    <source>
        <dbReference type="EMBL" id="MCO7545200.1"/>
    </source>
</evidence>
<dbReference type="EMBL" id="JAMYBS010000009">
    <property type="protein sequence ID" value="MCO7545200.1"/>
    <property type="molecule type" value="Genomic_DNA"/>
</dbReference>
<evidence type="ECO:0000256" key="3">
    <source>
        <dbReference type="ARBA" id="ARBA00022475"/>
    </source>
</evidence>
<dbReference type="GO" id="GO:0015628">
    <property type="term" value="P:protein secretion by the type II secretion system"/>
    <property type="evidence" value="ECO:0007669"/>
    <property type="project" value="InterPro"/>
</dbReference>
<dbReference type="NCBIfam" id="TIGR01708">
    <property type="entry name" value="typeII_sec_gspH"/>
    <property type="match status" value="1"/>
</dbReference>
<dbReference type="InterPro" id="IPR022346">
    <property type="entry name" value="T2SS_GspH"/>
</dbReference>
<evidence type="ECO:0000256" key="2">
    <source>
        <dbReference type="ARBA" id="ARBA00021549"/>
    </source>
</evidence>
<dbReference type="Pfam" id="PF07963">
    <property type="entry name" value="N_methyl"/>
    <property type="match status" value="1"/>
</dbReference>
<evidence type="ECO:0000256" key="1">
    <source>
        <dbReference type="ARBA" id="ARBA00004377"/>
    </source>
</evidence>
<keyword evidence="5" id="KW-0997">Cell inner membrane</keyword>
<feature type="domain" description="General secretion pathway GspH" evidence="13">
    <location>
        <begin position="44"/>
        <end position="174"/>
    </location>
</feature>
<evidence type="ECO:0000256" key="11">
    <source>
        <dbReference type="SAM" id="MobiDB-lite"/>
    </source>
</evidence>
<feature type="transmembrane region" description="Helical" evidence="12">
    <location>
        <begin position="12"/>
        <end position="33"/>
    </location>
</feature>
<keyword evidence="4" id="KW-0488">Methylation</keyword>
<proteinExistence type="inferred from homology"/>
<accession>A0AA42BE23</accession>
<dbReference type="AlphaFoldDB" id="A0AA42BE23"/>
<dbReference type="GO" id="GO:0015627">
    <property type="term" value="C:type II protein secretion system complex"/>
    <property type="evidence" value="ECO:0007669"/>
    <property type="project" value="InterPro"/>
</dbReference>
<keyword evidence="8 12" id="KW-0472">Membrane</keyword>
<dbReference type="PROSITE" id="PS00409">
    <property type="entry name" value="PROKAR_NTER_METHYL"/>
    <property type="match status" value="1"/>
</dbReference>
<dbReference type="PRINTS" id="PR00885">
    <property type="entry name" value="BCTERIALGSPH"/>
</dbReference>
<feature type="compositionally biased region" description="Basic and acidic residues" evidence="11">
    <location>
        <begin position="119"/>
        <end position="141"/>
    </location>
</feature>
<name>A0AA42BE23_9GAMM</name>
<protein>
    <recommendedName>
        <fullName evidence="2">Type II secretion system protein H</fullName>
    </recommendedName>
    <alternativeName>
        <fullName evidence="10">General secretion pathway protein H</fullName>
    </alternativeName>
</protein>
<dbReference type="Proteomes" id="UP001165292">
    <property type="component" value="Unassembled WGS sequence"/>
</dbReference>
<dbReference type="GO" id="GO:0005886">
    <property type="term" value="C:plasma membrane"/>
    <property type="evidence" value="ECO:0007669"/>
    <property type="project" value="UniProtKB-SubCell"/>
</dbReference>
<dbReference type="SUPFAM" id="SSF54523">
    <property type="entry name" value="Pili subunits"/>
    <property type="match status" value="1"/>
</dbReference>
<sequence length="192" mass="21134">MARARRGGFTLIELLVVIVILGGLVGLAVLSVGSSHSSREVRDEAQRLAALITVLADEAVLDGREYGLLIDDKGYRVLRYEEASGRWLEADRREAHRVPEWMRLQLELDGTPLRLVTPVRERDDPAGLSDARERAQRRAPPEEPQLLILSSGELSPFSLTLADRGAEGVAWRLSSDGFRMPVAEPLEGVDGS</sequence>
<dbReference type="InterPro" id="IPR002416">
    <property type="entry name" value="T2SS_protein-GspH"/>
</dbReference>
<dbReference type="Gene3D" id="3.55.40.10">
    <property type="entry name" value="minor pseudopilin epsh domain"/>
    <property type="match status" value="1"/>
</dbReference>